<feature type="transmembrane region" description="Helical" evidence="2">
    <location>
        <begin position="27"/>
        <end position="45"/>
    </location>
</feature>
<sequence>MPGNRSSRNGDRNPNPRNDQSLRPSRARLILPATAGTILAAWFTAALHNTLALVAGAILTASVLYGVVYPAVWSRCPRRRRAARRVLRDLLRWMLGRL</sequence>
<keyword evidence="2" id="KW-0812">Transmembrane</keyword>
<name>A0ABU5JP29_9ACTN</name>
<feature type="region of interest" description="Disordered" evidence="1">
    <location>
        <begin position="1"/>
        <end position="24"/>
    </location>
</feature>
<reference evidence="3 4" key="1">
    <citation type="submission" date="2023-12" db="EMBL/GenBank/DDBJ databases">
        <title>Micromonospora sp. nov., isolated from Atacama Desert.</title>
        <authorList>
            <person name="Carro L."/>
            <person name="Golinska P."/>
            <person name="Klenk H.-P."/>
            <person name="Goodfellow M."/>
        </authorList>
    </citation>
    <scope>NUCLEOTIDE SEQUENCE [LARGE SCALE GENOMIC DNA]</scope>
    <source>
        <strain evidence="3 4">4G53</strain>
    </source>
</reference>
<protein>
    <submittedName>
        <fullName evidence="3">Uncharacterized protein</fullName>
    </submittedName>
</protein>
<dbReference type="RefSeq" id="WP_322443771.1">
    <property type="nucleotide sequence ID" value="NZ_JAXOTQ010000068.1"/>
</dbReference>
<dbReference type="EMBL" id="JAXOTQ010000068">
    <property type="protein sequence ID" value="MDZ5494296.1"/>
    <property type="molecule type" value="Genomic_DNA"/>
</dbReference>
<dbReference type="Proteomes" id="UP001290101">
    <property type="component" value="Unassembled WGS sequence"/>
</dbReference>
<keyword evidence="4" id="KW-1185">Reference proteome</keyword>
<evidence type="ECO:0000256" key="1">
    <source>
        <dbReference type="SAM" id="MobiDB-lite"/>
    </source>
</evidence>
<comment type="caution">
    <text evidence="3">The sequence shown here is derived from an EMBL/GenBank/DDBJ whole genome shotgun (WGS) entry which is preliminary data.</text>
</comment>
<gene>
    <name evidence="3" type="ORF">U2F25_33455</name>
</gene>
<proteinExistence type="predicted"/>
<feature type="compositionally biased region" description="Low complexity" evidence="1">
    <location>
        <begin position="1"/>
        <end position="19"/>
    </location>
</feature>
<keyword evidence="2" id="KW-1133">Transmembrane helix</keyword>
<organism evidence="3 4">
    <name type="scientific">Micromonospora sicca</name>
    <dbReference type="NCBI Taxonomy" id="2202420"/>
    <lineage>
        <taxon>Bacteria</taxon>
        <taxon>Bacillati</taxon>
        <taxon>Actinomycetota</taxon>
        <taxon>Actinomycetes</taxon>
        <taxon>Micromonosporales</taxon>
        <taxon>Micromonosporaceae</taxon>
        <taxon>Micromonospora</taxon>
    </lineage>
</organism>
<keyword evidence="2" id="KW-0472">Membrane</keyword>
<evidence type="ECO:0000313" key="3">
    <source>
        <dbReference type="EMBL" id="MDZ5494296.1"/>
    </source>
</evidence>
<accession>A0ABU5JP29</accession>
<evidence type="ECO:0000313" key="4">
    <source>
        <dbReference type="Proteomes" id="UP001290101"/>
    </source>
</evidence>
<feature type="transmembrane region" description="Helical" evidence="2">
    <location>
        <begin position="51"/>
        <end position="72"/>
    </location>
</feature>
<evidence type="ECO:0000256" key="2">
    <source>
        <dbReference type="SAM" id="Phobius"/>
    </source>
</evidence>